<comment type="caution">
    <text evidence="1">The sequence shown here is derived from an EMBL/GenBank/DDBJ whole genome shotgun (WGS) entry which is preliminary data.</text>
</comment>
<keyword evidence="2" id="KW-1185">Reference proteome</keyword>
<dbReference type="InterPro" id="IPR009291">
    <property type="entry name" value="Vps62"/>
</dbReference>
<sequence>MLLQWKGSTLTTISKDSVASRASVISKDFGELTLAFTDQFTFCWNDRSTGGSDYGGFWHPQPPEGFFALGSIVRKGWGTDNIQQLDGGSAGRLKEYTTALCVKPSAAGEKAVKSGKAKPQLAAPTGYERIWKDAKSGGKYYGCIWRPIAPAGYVPLGCVASPNTYDEPPTSAIMCVREDLTYLADLSASYSDRGTGATEDLSTWLNVTPSDYAATDDTLGLIAAGTFTAVPNHSRRPDPQRETRVLRLAMPIDEAVLGKPPALTDRNPPPPTTDEIIVASVWMPYTAVKDTARTDAWKFANSPFYQVQRTAAWRRLQYLNNDTGRDQPLSDVVTVGWEKGQTHGWSVNVGFEISTTNSLGTGPVSASTTFKFTAAFGATGSYSAKESSSHTKSRTFTVPSNHAGAMWVGHEKLRIVRADNTIVGSTLSCDTELFAYDQYPDD</sequence>
<proteinExistence type="predicted"/>
<reference evidence="1 2" key="1">
    <citation type="submission" date="2018-06" db="EMBL/GenBank/DDBJ databases">
        <title>Actinomadura craniellae sp. nov. isolated from marine sponge Craniella sp.</title>
        <authorList>
            <person name="Li L."/>
            <person name="Xu Q.H."/>
            <person name="Lin H.W."/>
            <person name="Lu Y.H."/>
        </authorList>
    </citation>
    <scope>NUCLEOTIDE SEQUENCE [LARGE SCALE GENOMIC DNA]</scope>
    <source>
        <strain evidence="1 2">LHW63021</strain>
    </source>
</reference>
<protein>
    <submittedName>
        <fullName evidence="1">Uncharacterized protein</fullName>
    </submittedName>
</protein>
<dbReference type="PANTHER" id="PTHR48219">
    <property type="entry name" value="VACUOLAR PROTEIN SORTING-ASSOCIATED PROTEIN 62-RELATED"/>
    <property type="match status" value="1"/>
</dbReference>
<evidence type="ECO:0000313" key="1">
    <source>
        <dbReference type="EMBL" id="RAY15044.1"/>
    </source>
</evidence>
<dbReference type="Proteomes" id="UP000251891">
    <property type="component" value="Unassembled WGS sequence"/>
</dbReference>
<gene>
    <name evidence="1" type="ORF">DPM19_09880</name>
</gene>
<organism evidence="1 2">
    <name type="scientific">Actinomadura craniellae</name>
    <dbReference type="NCBI Taxonomy" id="2231787"/>
    <lineage>
        <taxon>Bacteria</taxon>
        <taxon>Bacillati</taxon>
        <taxon>Actinomycetota</taxon>
        <taxon>Actinomycetes</taxon>
        <taxon>Streptosporangiales</taxon>
        <taxon>Thermomonosporaceae</taxon>
        <taxon>Actinomadura</taxon>
    </lineage>
</organism>
<dbReference type="PANTHER" id="PTHR48219:SF2">
    <property type="entry name" value="VACUOLAR PROTEIN SORTING-ASSOCIATED PROTEIN 62"/>
    <property type="match status" value="1"/>
</dbReference>
<name>A0A365H7E8_9ACTN</name>
<dbReference type="Pfam" id="PF06101">
    <property type="entry name" value="Vps62"/>
    <property type="match status" value="1"/>
</dbReference>
<accession>A0A365H7E8</accession>
<evidence type="ECO:0000313" key="2">
    <source>
        <dbReference type="Proteomes" id="UP000251891"/>
    </source>
</evidence>
<dbReference type="AlphaFoldDB" id="A0A365H7E8"/>
<dbReference type="EMBL" id="QLYX01000004">
    <property type="protein sequence ID" value="RAY15044.1"/>
    <property type="molecule type" value="Genomic_DNA"/>
</dbReference>